<dbReference type="AlphaFoldDB" id="W4FU85"/>
<dbReference type="EMBL" id="KI913165">
    <property type="protein sequence ID" value="ETV70526.1"/>
    <property type="molecule type" value="Genomic_DNA"/>
</dbReference>
<evidence type="ECO:0000313" key="2">
    <source>
        <dbReference type="EMBL" id="ETV70526.1"/>
    </source>
</evidence>
<keyword evidence="1" id="KW-0812">Transmembrane</keyword>
<sequence>MTTRRHRISDKAFLSFFIPIACVLFVSAPVFVLKSYADPLLETTEGVPGLWRQKFNWWWQKQAWPLLLPVTTAGKPSDPEIPLVFLHEKYPHNGHKTLRLHDKKYLKMAESMQKSKYPSELGYVYIFDAKDTRDLPKGELIQVDGFEWKDDGCLLSTTRKRSFRIKSIRRDPHQGIMYAKVEWI</sequence>
<gene>
    <name evidence="2" type="ORF">H257_13916</name>
</gene>
<reference evidence="2" key="1">
    <citation type="submission" date="2013-12" db="EMBL/GenBank/DDBJ databases">
        <title>The Genome Sequence of Aphanomyces astaci APO3.</title>
        <authorList>
            <consortium name="The Broad Institute Genomics Platform"/>
            <person name="Russ C."/>
            <person name="Tyler B."/>
            <person name="van West P."/>
            <person name="Dieguez-Uribeondo J."/>
            <person name="Young S.K."/>
            <person name="Zeng Q."/>
            <person name="Gargeya S."/>
            <person name="Fitzgerald M."/>
            <person name="Abouelleil A."/>
            <person name="Alvarado L."/>
            <person name="Chapman S.B."/>
            <person name="Gainer-Dewar J."/>
            <person name="Goldberg J."/>
            <person name="Griggs A."/>
            <person name="Gujja S."/>
            <person name="Hansen M."/>
            <person name="Howarth C."/>
            <person name="Imamovic A."/>
            <person name="Ireland A."/>
            <person name="Larimer J."/>
            <person name="McCowan C."/>
            <person name="Murphy C."/>
            <person name="Pearson M."/>
            <person name="Poon T.W."/>
            <person name="Priest M."/>
            <person name="Roberts A."/>
            <person name="Saif S."/>
            <person name="Shea T."/>
            <person name="Sykes S."/>
            <person name="Wortman J."/>
            <person name="Nusbaum C."/>
            <person name="Birren B."/>
        </authorList>
    </citation>
    <scope>NUCLEOTIDE SEQUENCE [LARGE SCALE GENOMIC DNA]</scope>
    <source>
        <strain evidence="2">APO3</strain>
    </source>
</reference>
<name>W4FU85_APHAT</name>
<dbReference type="OrthoDB" id="64823at2759"/>
<organism evidence="2">
    <name type="scientific">Aphanomyces astaci</name>
    <name type="common">Crayfish plague agent</name>
    <dbReference type="NCBI Taxonomy" id="112090"/>
    <lineage>
        <taxon>Eukaryota</taxon>
        <taxon>Sar</taxon>
        <taxon>Stramenopiles</taxon>
        <taxon>Oomycota</taxon>
        <taxon>Saprolegniomycetes</taxon>
        <taxon>Saprolegniales</taxon>
        <taxon>Verrucalvaceae</taxon>
        <taxon>Aphanomyces</taxon>
    </lineage>
</organism>
<keyword evidence="1" id="KW-1133">Transmembrane helix</keyword>
<dbReference type="VEuPathDB" id="FungiDB:H257_13916"/>
<feature type="transmembrane region" description="Helical" evidence="1">
    <location>
        <begin position="12"/>
        <end position="33"/>
    </location>
</feature>
<dbReference type="GeneID" id="20815912"/>
<protein>
    <submittedName>
        <fullName evidence="2">Uncharacterized protein</fullName>
    </submittedName>
</protein>
<keyword evidence="1" id="KW-0472">Membrane</keyword>
<evidence type="ECO:0000256" key="1">
    <source>
        <dbReference type="SAM" id="Phobius"/>
    </source>
</evidence>
<dbReference type="RefSeq" id="XP_009839909.1">
    <property type="nucleotide sequence ID" value="XM_009841607.1"/>
</dbReference>
<proteinExistence type="predicted"/>
<accession>W4FU85</accession>